<dbReference type="GO" id="GO:0043531">
    <property type="term" value="F:ADP binding"/>
    <property type="evidence" value="ECO:0007669"/>
    <property type="project" value="InterPro"/>
</dbReference>
<keyword evidence="3" id="KW-0611">Plant defense</keyword>
<dbReference type="Gene3D" id="1.10.8.430">
    <property type="entry name" value="Helical domain of apoptotic protease-activating factors"/>
    <property type="match status" value="1"/>
</dbReference>
<protein>
    <recommendedName>
        <fullName evidence="5">AAA+ ATPase domain-containing protein</fullName>
    </recommendedName>
</protein>
<dbReference type="PANTHER" id="PTHR33463">
    <property type="entry name" value="NB-ARC DOMAIN-CONTAINING PROTEIN-RELATED"/>
    <property type="match status" value="1"/>
</dbReference>
<dbReference type="InterPro" id="IPR050905">
    <property type="entry name" value="Plant_NBS-LRR"/>
</dbReference>
<evidence type="ECO:0000313" key="7">
    <source>
        <dbReference type="Proteomes" id="UP000796880"/>
    </source>
</evidence>
<keyword evidence="7" id="KW-1185">Reference proteome</keyword>
<keyword evidence="4" id="KW-0067">ATP-binding</keyword>
<proteinExistence type="inferred from homology"/>
<dbReference type="Pfam" id="PF00931">
    <property type="entry name" value="NB-ARC"/>
    <property type="match status" value="1"/>
</dbReference>
<gene>
    <name evidence="6" type="ORF">FNV43_RR08619</name>
</gene>
<comment type="caution">
    <text evidence="6">The sequence shown here is derived from an EMBL/GenBank/DDBJ whole genome shotgun (WGS) entry which is preliminary data.</text>
</comment>
<dbReference type="Pfam" id="PF23247">
    <property type="entry name" value="LRR_RPS2"/>
    <property type="match status" value="3"/>
</dbReference>
<dbReference type="InterPro" id="IPR002182">
    <property type="entry name" value="NB-ARC"/>
</dbReference>
<organism evidence="6 7">
    <name type="scientific">Rhamnella rubrinervis</name>
    <dbReference type="NCBI Taxonomy" id="2594499"/>
    <lineage>
        <taxon>Eukaryota</taxon>
        <taxon>Viridiplantae</taxon>
        <taxon>Streptophyta</taxon>
        <taxon>Embryophyta</taxon>
        <taxon>Tracheophyta</taxon>
        <taxon>Spermatophyta</taxon>
        <taxon>Magnoliopsida</taxon>
        <taxon>eudicotyledons</taxon>
        <taxon>Gunneridae</taxon>
        <taxon>Pentapetalae</taxon>
        <taxon>rosids</taxon>
        <taxon>fabids</taxon>
        <taxon>Rosales</taxon>
        <taxon>Rhamnaceae</taxon>
        <taxon>rhamnoid group</taxon>
        <taxon>Rhamneae</taxon>
        <taxon>Rhamnella</taxon>
    </lineage>
</organism>
<dbReference type="Gene3D" id="3.80.10.10">
    <property type="entry name" value="Ribonuclease Inhibitor"/>
    <property type="match status" value="4"/>
</dbReference>
<feature type="domain" description="AAA+ ATPase" evidence="5">
    <location>
        <begin position="142"/>
        <end position="276"/>
    </location>
</feature>
<accession>A0A8K0H8N0</accession>
<evidence type="ECO:0000256" key="3">
    <source>
        <dbReference type="ARBA" id="ARBA00022821"/>
    </source>
</evidence>
<dbReference type="InterPro" id="IPR003593">
    <property type="entry name" value="AAA+_ATPase"/>
</dbReference>
<sequence>MDRILQIGGNIADFAIEQVVRQLRYVIDYESNLDNIKGQLEDFVDFKGRVEHKVDEALSKSQKIEADVGKWLKRVEDIIAQAPKLLEDENHACVFTGCGEGFPSVAYIAPLQRTLTVVKGFQAFESRTSIVSQILEEFKKDDMNMIGVYGMAGVGKSTFAKQVANQARVKRLFDNVGEAEVKQNPDVKSIQNKLELSLGLHLDKTQTIDEWQLTLRNYIKDMKKKILIILDDIWEMLDLKTLGLEEGYCKILLTSRDGEMLRSEMGTQKNFRLDILDETETWSLFEKKVSDAVKHPDIREVATRIAKRCGGLPILVETIARILRGKPIHSWNDALMRLNRSDGKGLQEKVHWGIEWSCNQLGDEDVKSLFLIGVIVDKLKESCLLLDTNDCQTFMMHDLTLDVARNIASRGQHFLSFGYKNEFMEWPNKELLHRCAMMSINRINISKLPEELECQGLHLFKISSKDKSLQIPPNSFKDTKQLRVLDLSNPCIPSLTPSIQSLTSLQTLCLDQCELRDTAIVGELRNLEILKVVNCNNMKEIIVGEKEKQWAVEADHPIEFHGLQSLSMRGLPELTSFASNSKLHETSTSNDPLHLFNDMVVFPKLEYLKLSSIPLNKLWDGHFSERTSWIQNLTSLIVDGCDGLSFLCSSSVAINFVQLKKPLIRSCQNMVWIILTEEALENLENMFPKLQTLQLLSLGQLEIFCTSPTYIEFPCLDVLVIKDCTKLGSFIIDSARRKNVTDPAGHHLFNEYVGFPNLDDLRMEGLHKLTTIWHTQLATDSFYKLTFIWVNSCPNLIHIIGPGILKRLHSLKELYIKDCESVQEVFNGDDDQSEVFTYQNLLQVVIRDCRSLKIVFPAQVARVLVKLEKLLISDCKILKIIVGEEDQIIGEIIPNFVFPRVKTLGLWRLPQLRNFYPGMHTSLWPSLRELWLRPSDEVEKLAEEYSIFQQQQQQHENDQLGAPTKLPILLFQKGSFRHLEEFHFARTHGIELPLEFLETKRLCGHLKIASIVGLPIILKKFHILQQLEFFFGYMEEIFINGGVLDGEEQHVFAHLKSLRLYGMDSLIHLWKDNSHLAGPVFPNLEILEVEKCGRLKTVVSSAISFCNLVQLEVLDCHGLKHLFTCSVAKSLVQLQSIIVKDCSE</sequence>
<dbReference type="PANTHER" id="PTHR33463:SF198">
    <property type="entry name" value="RPP4C3"/>
    <property type="match status" value="1"/>
</dbReference>
<dbReference type="InterPro" id="IPR042197">
    <property type="entry name" value="Apaf_helical"/>
</dbReference>
<evidence type="ECO:0000256" key="4">
    <source>
        <dbReference type="ARBA" id="ARBA00022840"/>
    </source>
</evidence>
<dbReference type="OrthoDB" id="996086at2759"/>
<dbReference type="InterPro" id="IPR027417">
    <property type="entry name" value="P-loop_NTPase"/>
</dbReference>
<dbReference type="InterPro" id="IPR057135">
    <property type="entry name" value="At4g27190-like_LRR"/>
</dbReference>
<dbReference type="SUPFAM" id="SSF52540">
    <property type="entry name" value="P-loop containing nucleoside triphosphate hydrolases"/>
    <property type="match status" value="1"/>
</dbReference>
<evidence type="ECO:0000259" key="5">
    <source>
        <dbReference type="SMART" id="SM00382"/>
    </source>
</evidence>
<evidence type="ECO:0000313" key="6">
    <source>
        <dbReference type="EMBL" id="KAF3447912.1"/>
    </source>
</evidence>
<dbReference type="Gene3D" id="3.40.50.300">
    <property type="entry name" value="P-loop containing nucleotide triphosphate hydrolases"/>
    <property type="match status" value="1"/>
</dbReference>
<keyword evidence="2" id="KW-0547">Nucleotide-binding</keyword>
<evidence type="ECO:0000256" key="1">
    <source>
        <dbReference type="ARBA" id="ARBA00008894"/>
    </source>
</evidence>
<dbReference type="Proteomes" id="UP000796880">
    <property type="component" value="Unassembled WGS sequence"/>
</dbReference>
<dbReference type="SMART" id="SM00382">
    <property type="entry name" value="AAA"/>
    <property type="match status" value="1"/>
</dbReference>
<dbReference type="PRINTS" id="PR00364">
    <property type="entry name" value="DISEASERSIST"/>
</dbReference>
<dbReference type="InterPro" id="IPR032675">
    <property type="entry name" value="LRR_dom_sf"/>
</dbReference>
<name>A0A8K0H8N0_9ROSA</name>
<dbReference type="EMBL" id="VOIH02000004">
    <property type="protein sequence ID" value="KAF3447912.1"/>
    <property type="molecule type" value="Genomic_DNA"/>
</dbReference>
<comment type="similarity">
    <text evidence="1">Belongs to the disease resistance NB-LRR family.</text>
</comment>
<dbReference type="AlphaFoldDB" id="A0A8K0H8N0"/>
<reference evidence="6" key="1">
    <citation type="submission" date="2020-03" db="EMBL/GenBank/DDBJ databases">
        <title>A high-quality chromosome-level genome assembly of a woody plant with both climbing and erect habits, Rhamnella rubrinervis.</title>
        <authorList>
            <person name="Lu Z."/>
            <person name="Yang Y."/>
            <person name="Zhu X."/>
            <person name="Sun Y."/>
        </authorList>
    </citation>
    <scope>NUCLEOTIDE SEQUENCE</scope>
    <source>
        <strain evidence="6">BYM</strain>
        <tissue evidence="6">Leaf</tissue>
    </source>
</reference>
<evidence type="ECO:0000256" key="2">
    <source>
        <dbReference type="ARBA" id="ARBA00022741"/>
    </source>
</evidence>
<dbReference type="GO" id="GO:0006952">
    <property type="term" value="P:defense response"/>
    <property type="evidence" value="ECO:0007669"/>
    <property type="project" value="UniProtKB-KW"/>
</dbReference>
<dbReference type="SUPFAM" id="SSF52058">
    <property type="entry name" value="L domain-like"/>
    <property type="match status" value="1"/>
</dbReference>
<dbReference type="GO" id="GO:0005524">
    <property type="term" value="F:ATP binding"/>
    <property type="evidence" value="ECO:0007669"/>
    <property type="project" value="UniProtKB-KW"/>
</dbReference>